<dbReference type="GO" id="GO:0005763">
    <property type="term" value="C:mitochondrial small ribosomal subunit"/>
    <property type="evidence" value="ECO:0007669"/>
    <property type="project" value="TreeGrafter"/>
</dbReference>
<keyword evidence="3" id="KW-1185">Reference proteome</keyword>
<protein>
    <recommendedName>
        <fullName evidence="4">Ribosomal protein S6</fullName>
    </recommendedName>
</protein>
<organism evidence="2 3">
    <name type="scientific">Alectoria fallacina</name>
    <dbReference type="NCBI Taxonomy" id="1903189"/>
    <lineage>
        <taxon>Eukaryota</taxon>
        <taxon>Fungi</taxon>
        <taxon>Dikarya</taxon>
        <taxon>Ascomycota</taxon>
        <taxon>Pezizomycotina</taxon>
        <taxon>Lecanoromycetes</taxon>
        <taxon>OSLEUM clade</taxon>
        <taxon>Lecanoromycetidae</taxon>
        <taxon>Lecanorales</taxon>
        <taxon>Lecanorineae</taxon>
        <taxon>Parmeliaceae</taxon>
        <taxon>Alectoria</taxon>
    </lineage>
</organism>
<dbReference type="CDD" id="cd15465">
    <property type="entry name" value="bS6_mito"/>
    <property type="match status" value="1"/>
</dbReference>
<reference evidence="2" key="1">
    <citation type="submission" date="2021-03" db="EMBL/GenBank/DDBJ databases">
        <authorList>
            <person name="Tagirdzhanova G."/>
        </authorList>
    </citation>
    <scope>NUCLEOTIDE SEQUENCE</scope>
</reference>
<comment type="caution">
    <text evidence="2">The sequence shown here is derived from an EMBL/GenBank/DDBJ whole genome shotgun (WGS) entry which is preliminary data.</text>
</comment>
<dbReference type="InterPro" id="IPR000529">
    <property type="entry name" value="Ribosomal_bS6"/>
</dbReference>
<dbReference type="InterPro" id="IPR035980">
    <property type="entry name" value="Ribosomal_bS6_sf"/>
</dbReference>
<dbReference type="Proteomes" id="UP000664203">
    <property type="component" value="Unassembled WGS sequence"/>
</dbReference>
<accession>A0A8H3HVT0</accession>
<evidence type="ECO:0000256" key="1">
    <source>
        <dbReference type="ARBA" id="ARBA00009512"/>
    </source>
</evidence>
<sequence>MLYEMIAVVRVGKPHTTNEVKEIARTACDLILARGGVVRGLTNWGPFLLIKPIKKNQIRHDSGHHFILRFDASPSLQELVRKTVAIDPRMVRCGVVKMGGRLKDIVDAKGVVEWQRKRRERNLGSYMNSVLQA</sequence>
<comment type="similarity">
    <text evidence="1">Belongs to the bacterial ribosomal protein bS6 family.</text>
</comment>
<proteinExistence type="inferred from homology"/>
<gene>
    <name evidence="2" type="ORF">ALECFALPRED_008558</name>
</gene>
<dbReference type="PANTHER" id="PTHR21011:SF1">
    <property type="entry name" value="SMALL RIBOSOMAL SUBUNIT PROTEIN BS6M"/>
    <property type="match status" value="1"/>
</dbReference>
<dbReference type="AlphaFoldDB" id="A0A8H3HVT0"/>
<dbReference type="EMBL" id="CAJPDR010000006">
    <property type="protein sequence ID" value="CAF9904447.1"/>
    <property type="molecule type" value="Genomic_DNA"/>
</dbReference>
<evidence type="ECO:0008006" key="4">
    <source>
        <dbReference type="Google" id="ProtNLM"/>
    </source>
</evidence>
<dbReference type="GO" id="GO:0070181">
    <property type="term" value="F:small ribosomal subunit rRNA binding"/>
    <property type="evidence" value="ECO:0007669"/>
    <property type="project" value="TreeGrafter"/>
</dbReference>
<dbReference type="GO" id="GO:0006412">
    <property type="term" value="P:translation"/>
    <property type="evidence" value="ECO:0007669"/>
    <property type="project" value="InterPro"/>
</dbReference>
<dbReference type="Gene3D" id="3.30.70.60">
    <property type="match status" value="1"/>
</dbReference>
<dbReference type="OrthoDB" id="10259681at2759"/>
<evidence type="ECO:0000313" key="2">
    <source>
        <dbReference type="EMBL" id="CAF9904447.1"/>
    </source>
</evidence>
<dbReference type="InterPro" id="IPR014717">
    <property type="entry name" value="Transl_elong_EF1B/ribsomal_bS6"/>
</dbReference>
<dbReference type="PANTHER" id="PTHR21011">
    <property type="entry name" value="MITOCHONDRIAL 28S RIBOSOMAL PROTEIN S6"/>
    <property type="match status" value="1"/>
</dbReference>
<evidence type="ECO:0000313" key="3">
    <source>
        <dbReference type="Proteomes" id="UP000664203"/>
    </source>
</evidence>
<name>A0A8H3HVT0_9LECA</name>
<dbReference type="SUPFAM" id="SSF54995">
    <property type="entry name" value="Ribosomal protein S6"/>
    <property type="match status" value="1"/>
</dbReference>
<dbReference type="Pfam" id="PF01250">
    <property type="entry name" value="Ribosomal_S6"/>
    <property type="match status" value="1"/>
</dbReference>
<dbReference type="GO" id="GO:0003735">
    <property type="term" value="F:structural constituent of ribosome"/>
    <property type="evidence" value="ECO:0007669"/>
    <property type="project" value="InterPro"/>
</dbReference>